<dbReference type="GO" id="GO:0020037">
    <property type="term" value="F:heme binding"/>
    <property type="evidence" value="ECO:0007669"/>
    <property type="project" value="InterPro"/>
</dbReference>
<gene>
    <name evidence="1" type="ORF">K4G66_03515</name>
</gene>
<reference evidence="1" key="1">
    <citation type="journal article" date="2023" name="Comput. Struct. Biotechnol. J.">
        <title>Discovery of a novel marine Bacteroidetes with a rich repertoire of carbohydrate-active enzymes.</title>
        <authorList>
            <person name="Chen B."/>
            <person name="Liu G."/>
            <person name="Chen Q."/>
            <person name="Wang H."/>
            <person name="Liu L."/>
            <person name="Tang K."/>
        </authorList>
    </citation>
    <scope>NUCLEOTIDE SEQUENCE</scope>
    <source>
        <strain evidence="1">TK19036</strain>
    </source>
</reference>
<dbReference type="Gene3D" id="1.10.760.10">
    <property type="entry name" value="Cytochrome c-like domain"/>
    <property type="match status" value="1"/>
</dbReference>
<sequence length="140" mass="15453">MKKHWYTVIVIVIVLGLLGAACQSSPDQSGTALATDSTALAVSTDSIDTATGLIVDNALPIVVGNCTACHSAQLITQNRATREGWHSMIVWMQETQKLWDLGENEAVILDYLEKHYAPENIGRRRNLENIEWYDLGEIPS</sequence>
<protein>
    <recommendedName>
        <fullName evidence="2">Monoheme cytochrome C</fullName>
    </recommendedName>
</protein>
<evidence type="ECO:0008006" key="2">
    <source>
        <dbReference type="Google" id="ProtNLM"/>
    </source>
</evidence>
<dbReference type="PROSITE" id="PS51257">
    <property type="entry name" value="PROKAR_LIPOPROTEIN"/>
    <property type="match status" value="1"/>
</dbReference>
<dbReference type="SUPFAM" id="SSF46626">
    <property type="entry name" value="Cytochrome c"/>
    <property type="match status" value="1"/>
</dbReference>
<dbReference type="EMBL" id="CP120682">
    <property type="protein sequence ID" value="WKN37775.1"/>
    <property type="molecule type" value="Genomic_DNA"/>
</dbReference>
<dbReference type="InterPro" id="IPR036909">
    <property type="entry name" value="Cyt_c-like_dom_sf"/>
</dbReference>
<reference evidence="1" key="2">
    <citation type="journal article" date="2024" name="Antonie Van Leeuwenhoek">
        <title>Roseihalotalea indica gen. nov., sp. nov., a halophilic Bacteroidetes from mesopelagic Southwest Indian Ocean with higher carbohydrate metabolic potential.</title>
        <authorList>
            <person name="Chen B."/>
            <person name="Zhang M."/>
            <person name="Lin D."/>
            <person name="Ye J."/>
            <person name="Tang K."/>
        </authorList>
    </citation>
    <scope>NUCLEOTIDE SEQUENCE</scope>
    <source>
        <strain evidence="1">TK19036</strain>
    </source>
</reference>
<organism evidence="1">
    <name type="scientific">Roseihalotalea indica</name>
    <dbReference type="NCBI Taxonomy" id="2867963"/>
    <lineage>
        <taxon>Bacteria</taxon>
        <taxon>Pseudomonadati</taxon>
        <taxon>Bacteroidota</taxon>
        <taxon>Cytophagia</taxon>
        <taxon>Cytophagales</taxon>
        <taxon>Catalimonadaceae</taxon>
        <taxon>Roseihalotalea</taxon>
    </lineage>
</organism>
<evidence type="ECO:0000313" key="1">
    <source>
        <dbReference type="EMBL" id="WKN37775.1"/>
    </source>
</evidence>
<dbReference type="GO" id="GO:0009055">
    <property type="term" value="F:electron transfer activity"/>
    <property type="evidence" value="ECO:0007669"/>
    <property type="project" value="InterPro"/>
</dbReference>
<dbReference type="AlphaFoldDB" id="A0AA49GMV2"/>
<proteinExistence type="predicted"/>
<accession>A0AA49GMV2</accession>
<name>A0AA49GMV2_9BACT</name>